<gene>
    <name evidence="1" type="ORF">OLEA9_A075363</name>
</gene>
<feature type="non-terminal residue" evidence="1">
    <location>
        <position position="63"/>
    </location>
</feature>
<accession>A0A8S0TGN0</accession>
<organism evidence="1 2">
    <name type="scientific">Olea europaea subsp. europaea</name>
    <dbReference type="NCBI Taxonomy" id="158383"/>
    <lineage>
        <taxon>Eukaryota</taxon>
        <taxon>Viridiplantae</taxon>
        <taxon>Streptophyta</taxon>
        <taxon>Embryophyta</taxon>
        <taxon>Tracheophyta</taxon>
        <taxon>Spermatophyta</taxon>
        <taxon>Magnoliopsida</taxon>
        <taxon>eudicotyledons</taxon>
        <taxon>Gunneridae</taxon>
        <taxon>Pentapetalae</taxon>
        <taxon>asterids</taxon>
        <taxon>lamiids</taxon>
        <taxon>Lamiales</taxon>
        <taxon>Oleaceae</taxon>
        <taxon>Oleeae</taxon>
        <taxon>Olea</taxon>
    </lineage>
</organism>
<evidence type="ECO:0000313" key="1">
    <source>
        <dbReference type="EMBL" id="CAA3004586.1"/>
    </source>
</evidence>
<protein>
    <submittedName>
        <fullName evidence="1">Uncharacterized protein</fullName>
    </submittedName>
</protein>
<dbReference type="AlphaFoldDB" id="A0A8S0TGN0"/>
<name>A0A8S0TGN0_OLEEU</name>
<dbReference type="Proteomes" id="UP000594638">
    <property type="component" value="Unassembled WGS sequence"/>
</dbReference>
<reference evidence="1 2" key="1">
    <citation type="submission" date="2019-12" db="EMBL/GenBank/DDBJ databases">
        <authorList>
            <person name="Alioto T."/>
            <person name="Alioto T."/>
            <person name="Gomez Garrido J."/>
        </authorList>
    </citation>
    <scope>NUCLEOTIDE SEQUENCE [LARGE SCALE GENOMIC DNA]</scope>
</reference>
<sequence length="63" mass="6633">FGGEELTSLLCLLDGPDGATKLPLGSLAENKPSGEECFSWECFKIITEASSFISVLPGLIATQ</sequence>
<dbReference type="Gramene" id="OE9A075363T1">
    <property type="protein sequence ID" value="OE9A075363C1"/>
    <property type="gene ID" value="OE9A075363"/>
</dbReference>
<proteinExistence type="predicted"/>
<comment type="caution">
    <text evidence="1">The sequence shown here is derived from an EMBL/GenBank/DDBJ whole genome shotgun (WGS) entry which is preliminary data.</text>
</comment>
<dbReference type="EMBL" id="CACTIH010006300">
    <property type="protein sequence ID" value="CAA3004586.1"/>
    <property type="molecule type" value="Genomic_DNA"/>
</dbReference>
<evidence type="ECO:0000313" key="2">
    <source>
        <dbReference type="Proteomes" id="UP000594638"/>
    </source>
</evidence>
<keyword evidence="2" id="KW-1185">Reference proteome</keyword>
<feature type="non-terminal residue" evidence="1">
    <location>
        <position position="1"/>
    </location>
</feature>